<dbReference type="Pfam" id="PF01593">
    <property type="entry name" value="Amino_oxidase"/>
    <property type="match status" value="1"/>
</dbReference>
<dbReference type="EMBL" id="VRMN01000003">
    <property type="protein sequence ID" value="KAA8495483.1"/>
    <property type="molecule type" value="Genomic_DNA"/>
</dbReference>
<comment type="similarity">
    <text evidence="4 15">Belongs to the protoporphyrinogen/coproporphyrinogen oxidase family. Protoporphyrinogen oxidase subfamily.</text>
</comment>
<keyword evidence="8" id="KW-0934">Plastid</keyword>
<evidence type="ECO:0000256" key="7">
    <source>
        <dbReference type="ARBA" id="ARBA00022630"/>
    </source>
</evidence>
<evidence type="ECO:0000259" key="16">
    <source>
        <dbReference type="Pfam" id="PF01593"/>
    </source>
</evidence>
<dbReference type="FunFam" id="1.10.3110.10:FF:000002">
    <property type="entry name" value="Protoporphyrinogen oxidase"/>
    <property type="match status" value="1"/>
</dbReference>
<evidence type="ECO:0000256" key="1">
    <source>
        <dbReference type="ARBA" id="ARBA00002600"/>
    </source>
</evidence>
<protein>
    <recommendedName>
        <fullName evidence="5 15">Protoporphyrinogen oxidase</fullName>
        <ecNumber evidence="5 15">1.3.3.4</ecNumber>
    </recommendedName>
</protein>
<accession>A0A5J4YXT7</accession>
<keyword evidence="11 15" id="KW-0560">Oxidoreductase</keyword>
<evidence type="ECO:0000256" key="4">
    <source>
        <dbReference type="ARBA" id="ARBA00010551"/>
    </source>
</evidence>
<evidence type="ECO:0000256" key="9">
    <source>
        <dbReference type="ARBA" id="ARBA00022827"/>
    </source>
</evidence>
<dbReference type="OrthoDB" id="419752at2759"/>
<dbReference type="SUPFAM" id="SSF51905">
    <property type="entry name" value="FAD/NAD(P)-binding domain"/>
    <property type="match status" value="1"/>
</dbReference>
<dbReference type="InterPro" id="IPR050464">
    <property type="entry name" value="Zeta_carotene_desat/Oxidored"/>
</dbReference>
<reference evidence="18" key="1">
    <citation type="journal article" date="2019" name="Nat. Commun.">
        <title>Expansion of phycobilisome linker gene families in mesophilic red algae.</title>
        <authorList>
            <person name="Lee J."/>
            <person name="Kim D."/>
            <person name="Bhattacharya D."/>
            <person name="Yoon H.S."/>
        </authorList>
    </citation>
    <scope>NUCLEOTIDE SEQUENCE [LARGE SCALE GENOMIC DNA]</scope>
    <source>
        <strain evidence="18">CCMP 1328</strain>
    </source>
</reference>
<dbReference type="Proteomes" id="UP000324585">
    <property type="component" value="Unassembled WGS sequence"/>
</dbReference>
<evidence type="ECO:0000256" key="11">
    <source>
        <dbReference type="ARBA" id="ARBA00023002"/>
    </source>
</evidence>
<comment type="function">
    <text evidence="1 15">Catalyzes the 6-electron oxidation of protoporphyrinogen-IX to form protoporphyrin-IX.</text>
</comment>
<keyword evidence="6" id="KW-0150">Chloroplast</keyword>
<evidence type="ECO:0000256" key="13">
    <source>
        <dbReference type="ARBA" id="ARBA00023244"/>
    </source>
</evidence>
<dbReference type="AlphaFoldDB" id="A0A5J4YXT7"/>
<dbReference type="PRINTS" id="PR00420">
    <property type="entry name" value="RNGMNOXGNASE"/>
</dbReference>
<dbReference type="GO" id="GO:0006782">
    <property type="term" value="P:protoporphyrinogen IX biosynthetic process"/>
    <property type="evidence" value="ECO:0007669"/>
    <property type="project" value="UniProtKB-UniRule"/>
</dbReference>
<feature type="domain" description="Amine oxidase" evidence="16">
    <location>
        <begin position="75"/>
        <end position="531"/>
    </location>
</feature>
<dbReference type="InterPro" id="IPR002937">
    <property type="entry name" value="Amino_oxidase"/>
</dbReference>
<keyword evidence="7 15" id="KW-0285">Flavoprotein</keyword>
<evidence type="ECO:0000256" key="14">
    <source>
        <dbReference type="ARBA" id="ARBA00047554"/>
    </source>
</evidence>
<comment type="subcellular location">
    <subcellularLocation>
        <location evidence="15">Mitochondrion inner membrane</location>
    </subcellularLocation>
    <subcellularLocation>
        <location evidence="2">Plastid</location>
        <location evidence="2">Chloroplast</location>
    </subcellularLocation>
</comment>
<keyword evidence="18" id="KW-1185">Reference proteome</keyword>
<evidence type="ECO:0000313" key="17">
    <source>
        <dbReference type="EMBL" id="KAA8495483.1"/>
    </source>
</evidence>
<dbReference type="InterPro" id="IPR004572">
    <property type="entry name" value="Protoporphyrinogen_oxidase"/>
</dbReference>
<evidence type="ECO:0000256" key="6">
    <source>
        <dbReference type="ARBA" id="ARBA00022528"/>
    </source>
</evidence>
<dbReference type="PANTHER" id="PTHR42923">
    <property type="entry name" value="PROTOPORPHYRINOGEN OXIDASE"/>
    <property type="match status" value="1"/>
</dbReference>
<dbReference type="InterPro" id="IPR036188">
    <property type="entry name" value="FAD/NAD-bd_sf"/>
</dbReference>
<dbReference type="Gene3D" id="1.10.3110.10">
    <property type="entry name" value="protoporphyrinogen ix oxidase, domain 3"/>
    <property type="match status" value="1"/>
</dbReference>
<evidence type="ECO:0000256" key="15">
    <source>
        <dbReference type="RuleBase" id="RU367069"/>
    </source>
</evidence>
<evidence type="ECO:0000313" key="18">
    <source>
        <dbReference type="Proteomes" id="UP000324585"/>
    </source>
</evidence>
<comment type="pathway">
    <text evidence="3 15">Porphyrin-containing compound metabolism; protoporphyrin-IX biosynthesis; protoporphyrin-IX from protoporphyrinogen-IX: step 1/1.</text>
</comment>
<evidence type="ECO:0000256" key="5">
    <source>
        <dbReference type="ARBA" id="ARBA00012867"/>
    </source>
</evidence>
<keyword evidence="13 15" id="KW-0627">Porphyrin biosynthesis</keyword>
<comment type="catalytic activity">
    <reaction evidence="14 15">
        <text>protoporphyrinogen IX + 3 O2 = protoporphyrin IX + 3 H2O2</text>
        <dbReference type="Rhea" id="RHEA:25576"/>
        <dbReference type="ChEBI" id="CHEBI:15379"/>
        <dbReference type="ChEBI" id="CHEBI:16240"/>
        <dbReference type="ChEBI" id="CHEBI:57306"/>
        <dbReference type="ChEBI" id="CHEBI:57307"/>
        <dbReference type="EC" id="1.3.3.4"/>
    </reaction>
</comment>
<dbReference type="UniPathway" id="UPA00251">
    <property type="reaction ID" value="UER00324"/>
</dbReference>
<dbReference type="GO" id="GO:0004729">
    <property type="term" value="F:oxygen-dependent protoporphyrinogen oxidase activity"/>
    <property type="evidence" value="ECO:0007669"/>
    <property type="project" value="UniProtKB-UniRule"/>
</dbReference>
<keyword evidence="10" id="KW-0809">Transit peptide</keyword>
<dbReference type="PANTHER" id="PTHR42923:SF3">
    <property type="entry name" value="PROTOPORPHYRINOGEN OXIDASE"/>
    <property type="match status" value="1"/>
</dbReference>
<comment type="caution">
    <text evidence="17">The sequence shown here is derived from an EMBL/GenBank/DDBJ whole genome shotgun (WGS) entry which is preliminary data.</text>
</comment>
<organism evidence="17 18">
    <name type="scientific">Porphyridium purpureum</name>
    <name type="common">Red alga</name>
    <name type="synonym">Porphyridium cruentum</name>
    <dbReference type="NCBI Taxonomy" id="35688"/>
    <lineage>
        <taxon>Eukaryota</taxon>
        <taxon>Rhodophyta</taxon>
        <taxon>Bangiophyceae</taxon>
        <taxon>Porphyridiales</taxon>
        <taxon>Porphyridiaceae</taxon>
        <taxon>Porphyridium</taxon>
    </lineage>
</organism>
<dbReference type="OMA" id="WFDQWFG"/>
<evidence type="ECO:0000256" key="2">
    <source>
        <dbReference type="ARBA" id="ARBA00004229"/>
    </source>
</evidence>
<dbReference type="Gene3D" id="3.50.50.60">
    <property type="entry name" value="FAD/NAD(P)-binding domain"/>
    <property type="match status" value="1"/>
</dbReference>
<dbReference type="GO" id="GO:0009507">
    <property type="term" value="C:chloroplast"/>
    <property type="evidence" value="ECO:0007669"/>
    <property type="project" value="UniProtKB-SubCell"/>
</dbReference>
<dbReference type="SUPFAM" id="SSF54373">
    <property type="entry name" value="FAD-linked reductases, C-terminal domain"/>
    <property type="match status" value="1"/>
</dbReference>
<dbReference type="Gene3D" id="3.90.660.20">
    <property type="entry name" value="Protoporphyrinogen oxidase, mitochondrial, domain 2"/>
    <property type="match status" value="1"/>
</dbReference>
<keyword evidence="12 15" id="KW-0350">Heme biosynthesis</keyword>
<evidence type="ECO:0000256" key="3">
    <source>
        <dbReference type="ARBA" id="ARBA00005073"/>
    </source>
</evidence>
<name>A0A5J4YXT7_PORPP</name>
<evidence type="ECO:0000256" key="8">
    <source>
        <dbReference type="ARBA" id="ARBA00022640"/>
    </source>
</evidence>
<keyword evidence="9 15" id="KW-0274">FAD</keyword>
<proteinExistence type="inferred from homology"/>
<evidence type="ECO:0000256" key="12">
    <source>
        <dbReference type="ARBA" id="ARBA00023133"/>
    </source>
</evidence>
<sequence>MLGFVGVSSAPALGSLTRLDGPSGTLCAPNGALRIRRPDGRCVLRMTSAAPVNAAPAAGPEGERAVDVLVVGSGISGSSLAFSLHQKGIDVLMCESRDRVGGNVTSRNENGYTWEEGPNTFQPAPHIMRIAVDLGLKDELVLADHTLPRFVYWDGKLFALPMGPQDIPNFRLLSPLGAIRAGLGAMGFVLPNLSGKEESVKEFITRHLGAEVFAKMIDPFVSGVYAGDPTKLSMQSAFKKIKALETLGGTLGIVEGAIIRLGQRKREAPPFDPELPTYKGGSLGSFKRGLAMLPESAAKRLGSDRVLLEHSVSSIEYVPEQERYRVTLQQTDGDTKVILAKKVALTTPANATANILDSVLESAADLRNIVYPTVFSVTLAYKNEAFREPLRGFGNLIPRTMGVRTLGTIWSSCLFPGRCPQGETLLLSYIGGAQDPSIKSLTDAEVAQQVHEDIARILLKEGGVNEPYKVVGVRKWDRAIPQYNIGHNERIERFVHEAAEKCPGMYLGGNYISGVAFGDCVLWGVETAKEIERALSLVRPST</sequence>
<dbReference type="EC" id="1.3.3.4" evidence="5 15"/>
<dbReference type="GO" id="GO:0005743">
    <property type="term" value="C:mitochondrial inner membrane"/>
    <property type="evidence" value="ECO:0007669"/>
    <property type="project" value="UniProtKB-SubCell"/>
</dbReference>
<evidence type="ECO:0000256" key="10">
    <source>
        <dbReference type="ARBA" id="ARBA00022946"/>
    </source>
</evidence>
<comment type="cofactor">
    <cofactor evidence="15">
        <name>FAD</name>
        <dbReference type="ChEBI" id="CHEBI:57692"/>
    </cofactor>
    <text evidence="15">Binds 1 FAD per subunit.</text>
</comment>
<dbReference type="NCBIfam" id="TIGR00562">
    <property type="entry name" value="proto_IX_ox"/>
    <property type="match status" value="1"/>
</dbReference>
<gene>
    <name evidence="17" type="ORF">FVE85_1638</name>
</gene>